<protein>
    <submittedName>
        <fullName evidence="2">Uncharacterized protein</fullName>
    </submittedName>
</protein>
<sequence>MTSSSPHSHAKYQRSGCGEGVSSSALRSPAESIGPAHLAASGMGGARSSLMVQGPGPLSPSISPSPWPLTLWYAGLNPLSSKRPGAAVGGHRKFAAGVERHAAGFLPLLGREMRQLCLLMCRWRWSERVKLL</sequence>
<comment type="caution">
    <text evidence="2">The sequence shown here is derived from an EMBL/GenBank/DDBJ whole genome shotgun (WGS) entry which is preliminary data.</text>
</comment>
<evidence type="ECO:0000256" key="1">
    <source>
        <dbReference type="SAM" id="MobiDB-lite"/>
    </source>
</evidence>
<feature type="region of interest" description="Disordered" evidence="1">
    <location>
        <begin position="1"/>
        <end position="29"/>
    </location>
</feature>
<evidence type="ECO:0000313" key="3">
    <source>
        <dbReference type="Proteomes" id="UP000314294"/>
    </source>
</evidence>
<dbReference type="Proteomes" id="UP000314294">
    <property type="component" value="Unassembled WGS sequence"/>
</dbReference>
<organism evidence="2 3">
    <name type="scientific">Liparis tanakae</name>
    <name type="common">Tanaka's snailfish</name>
    <dbReference type="NCBI Taxonomy" id="230148"/>
    <lineage>
        <taxon>Eukaryota</taxon>
        <taxon>Metazoa</taxon>
        <taxon>Chordata</taxon>
        <taxon>Craniata</taxon>
        <taxon>Vertebrata</taxon>
        <taxon>Euteleostomi</taxon>
        <taxon>Actinopterygii</taxon>
        <taxon>Neopterygii</taxon>
        <taxon>Teleostei</taxon>
        <taxon>Neoteleostei</taxon>
        <taxon>Acanthomorphata</taxon>
        <taxon>Eupercaria</taxon>
        <taxon>Perciformes</taxon>
        <taxon>Cottioidei</taxon>
        <taxon>Cottales</taxon>
        <taxon>Liparidae</taxon>
        <taxon>Liparis</taxon>
    </lineage>
</organism>
<reference evidence="2 3" key="1">
    <citation type="submission" date="2019-03" db="EMBL/GenBank/DDBJ databases">
        <title>First draft genome of Liparis tanakae, snailfish: a comprehensive survey of snailfish specific genes.</title>
        <authorList>
            <person name="Kim W."/>
            <person name="Song I."/>
            <person name="Jeong J.-H."/>
            <person name="Kim D."/>
            <person name="Kim S."/>
            <person name="Ryu S."/>
            <person name="Song J.Y."/>
            <person name="Lee S.K."/>
        </authorList>
    </citation>
    <scope>NUCLEOTIDE SEQUENCE [LARGE SCALE GENOMIC DNA]</scope>
    <source>
        <tissue evidence="2">Muscle</tissue>
    </source>
</reference>
<dbReference type="EMBL" id="SRLO01000044">
    <property type="protein sequence ID" value="TNN81763.1"/>
    <property type="molecule type" value="Genomic_DNA"/>
</dbReference>
<proteinExistence type="predicted"/>
<keyword evidence="3" id="KW-1185">Reference proteome</keyword>
<name>A0A4Z2IWX4_9TELE</name>
<accession>A0A4Z2IWX4</accession>
<dbReference type="AlphaFoldDB" id="A0A4Z2IWX4"/>
<evidence type="ECO:0000313" key="2">
    <source>
        <dbReference type="EMBL" id="TNN81763.1"/>
    </source>
</evidence>
<gene>
    <name evidence="2" type="ORF">EYF80_007892</name>
</gene>